<feature type="domain" description="PIN" evidence="7">
    <location>
        <begin position="2"/>
        <end position="113"/>
    </location>
</feature>
<organism evidence="8 9">
    <name type="scientific">Microbacterium thalassium</name>
    <dbReference type="NCBI Taxonomy" id="362649"/>
    <lineage>
        <taxon>Bacteria</taxon>
        <taxon>Bacillati</taxon>
        <taxon>Actinomycetota</taxon>
        <taxon>Actinomycetes</taxon>
        <taxon>Micrococcales</taxon>
        <taxon>Microbacteriaceae</taxon>
        <taxon>Microbacterium</taxon>
    </lineage>
</organism>
<keyword evidence="3 6" id="KW-0479">Metal-binding</keyword>
<evidence type="ECO:0000256" key="3">
    <source>
        <dbReference type="ARBA" id="ARBA00022723"/>
    </source>
</evidence>
<dbReference type="InterPro" id="IPR029060">
    <property type="entry name" value="PIN-like_dom_sf"/>
</dbReference>
<dbReference type="GO" id="GO:0016787">
    <property type="term" value="F:hydrolase activity"/>
    <property type="evidence" value="ECO:0007669"/>
    <property type="project" value="UniProtKB-KW"/>
</dbReference>
<dbReference type="GO" id="GO:0000287">
    <property type="term" value="F:magnesium ion binding"/>
    <property type="evidence" value="ECO:0007669"/>
    <property type="project" value="UniProtKB-UniRule"/>
</dbReference>
<dbReference type="EMBL" id="JACHML010000001">
    <property type="protein sequence ID" value="MBB6392743.1"/>
    <property type="molecule type" value="Genomic_DNA"/>
</dbReference>
<evidence type="ECO:0000256" key="4">
    <source>
        <dbReference type="ARBA" id="ARBA00022801"/>
    </source>
</evidence>
<dbReference type="InterPro" id="IPR002716">
    <property type="entry name" value="PIN_dom"/>
</dbReference>
<accession>A0A7X0FS60</accession>
<evidence type="ECO:0000313" key="8">
    <source>
        <dbReference type="EMBL" id="MBB6392743.1"/>
    </source>
</evidence>
<dbReference type="AlphaFoldDB" id="A0A7X0FS60"/>
<comment type="caution">
    <text evidence="8">The sequence shown here is derived from an EMBL/GenBank/DDBJ whole genome shotgun (WGS) entry which is preliminary data.</text>
</comment>
<sequence>MILVDTAVWIDHLHRSEPVLETLLHANNVCVHPLVIAELALGRIAHRDEVIEHLHRMPRAAGATDAELLAFIESRDLAGRGLSAVDAHLLASATLTPGTSLWTRDRRLAEAARGLGVGWQAPST</sequence>
<evidence type="ECO:0000256" key="1">
    <source>
        <dbReference type="ARBA" id="ARBA00022649"/>
    </source>
</evidence>
<comment type="function">
    <text evidence="6">Toxic component of a toxin-antitoxin (TA) system. An RNase.</text>
</comment>
<proteinExistence type="inferred from homology"/>
<feature type="binding site" evidence="6">
    <location>
        <position position="86"/>
    </location>
    <ligand>
        <name>Mg(2+)</name>
        <dbReference type="ChEBI" id="CHEBI:18420"/>
    </ligand>
</feature>
<keyword evidence="1 6" id="KW-1277">Toxin-antitoxin system</keyword>
<comment type="similarity">
    <text evidence="6">Belongs to the PINc/VapC protein family.</text>
</comment>
<dbReference type="SUPFAM" id="SSF88723">
    <property type="entry name" value="PIN domain-like"/>
    <property type="match status" value="1"/>
</dbReference>
<evidence type="ECO:0000256" key="2">
    <source>
        <dbReference type="ARBA" id="ARBA00022722"/>
    </source>
</evidence>
<evidence type="ECO:0000256" key="6">
    <source>
        <dbReference type="HAMAP-Rule" id="MF_00265"/>
    </source>
</evidence>
<reference evidence="8 9" key="1">
    <citation type="submission" date="2020-08" db="EMBL/GenBank/DDBJ databases">
        <title>Sequencing the genomes of 1000 actinobacteria strains.</title>
        <authorList>
            <person name="Klenk H.-P."/>
        </authorList>
    </citation>
    <scope>NUCLEOTIDE SEQUENCE [LARGE SCALE GENOMIC DNA]</scope>
    <source>
        <strain evidence="8 9">DSM 12511</strain>
    </source>
</reference>
<protein>
    <recommendedName>
        <fullName evidence="6">Ribonuclease VapC</fullName>
        <shortName evidence="6">RNase VapC</shortName>
        <ecNumber evidence="6">3.1.-.-</ecNumber>
    </recommendedName>
    <alternativeName>
        <fullName evidence="6">Toxin VapC</fullName>
    </alternativeName>
</protein>
<gene>
    <name evidence="6" type="primary">vapC</name>
    <name evidence="8" type="ORF">HD594_003056</name>
</gene>
<evidence type="ECO:0000259" key="7">
    <source>
        <dbReference type="Pfam" id="PF01850"/>
    </source>
</evidence>
<keyword evidence="9" id="KW-1185">Reference proteome</keyword>
<dbReference type="Pfam" id="PF01850">
    <property type="entry name" value="PIN"/>
    <property type="match status" value="1"/>
</dbReference>
<keyword evidence="2 6" id="KW-0540">Nuclease</keyword>
<keyword evidence="6" id="KW-0800">Toxin</keyword>
<name>A0A7X0FS60_9MICO</name>
<dbReference type="Proteomes" id="UP000537775">
    <property type="component" value="Unassembled WGS sequence"/>
</dbReference>
<keyword evidence="4 6" id="KW-0378">Hydrolase</keyword>
<keyword evidence="5 6" id="KW-0460">Magnesium</keyword>
<dbReference type="GO" id="GO:0004540">
    <property type="term" value="F:RNA nuclease activity"/>
    <property type="evidence" value="ECO:0007669"/>
    <property type="project" value="InterPro"/>
</dbReference>
<dbReference type="InterPro" id="IPR022907">
    <property type="entry name" value="VapC_family"/>
</dbReference>
<dbReference type="HAMAP" id="MF_00265">
    <property type="entry name" value="VapC_Nob1"/>
    <property type="match status" value="1"/>
</dbReference>
<comment type="cofactor">
    <cofactor evidence="6">
        <name>Mg(2+)</name>
        <dbReference type="ChEBI" id="CHEBI:18420"/>
    </cofactor>
</comment>
<dbReference type="RefSeq" id="WP_184751785.1">
    <property type="nucleotide sequence ID" value="NZ_BAAAJR010000001.1"/>
</dbReference>
<evidence type="ECO:0000256" key="5">
    <source>
        <dbReference type="ARBA" id="ARBA00022842"/>
    </source>
</evidence>
<dbReference type="Gene3D" id="3.40.50.1010">
    <property type="entry name" value="5'-nuclease"/>
    <property type="match status" value="1"/>
</dbReference>
<evidence type="ECO:0000313" key="9">
    <source>
        <dbReference type="Proteomes" id="UP000537775"/>
    </source>
</evidence>
<feature type="binding site" evidence="6">
    <location>
        <position position="5"/>
    </location>
    <ligand>
        <name>Mg(2+)</name>
        <dbReference type="ChEBI" id="CHEBI:18420"/>
    </ligand>
</feature>
<dbReference type="GO" id="GO:0090729">
    <property type="term" value="F:toxin activity"/>
    <property type="evidence" value="ECO:0007669"/>
    <property type="project" value="UniProtKB-KW"/>
</dbReference>
<dbReference type="EC" id="3.1.-.-" evidence="6"/>